<comment type="caution">
    <text evidence="2">The sequence shown here is derived from an EMBL/GenBank/DDBJ whole genome shotgun (WGS) entry which is preliminary data.</text>
</comment>
<dbReference type="RefSeq" id="WP_412702071.1">
    <property type="nucleotide sequence ID" value="NZ_JBDLBQ010000007.1"/>
</dbReference>
<proteinExistence type="predicted"/>
<feature type="transmembrane region" description="Helical" evidence="1">
    <location>
        <begin position="227"/>
        <end position="245"/>
    </location>
</feature>
<dbReference type="Proteomes" id="UP001634413">
    <property type="component" value="Unassembled WGS sequence"/>
</dbReference>
<feature type="transmembrane region" description="Helical" evidence="1">
    <location>
        <begin position="170"/>
        <end position="195"/>
    </location>
</feature>
<feature type="transmembrane region" description="Helical" evidence="1">
    <location>
        <begin position="57"/>
        <end position="77"/>
    </location>
</feature>
<evidence type="ECO:0000313" key="3">
    <source>
        <dbReference type="Proteomes" id="UP001634413"/>
    </source>
</evidence>
<sequence length="339" mass="36521">MWKMFCEAILSLFKFMVEMQDVTAKVGGFFTRQNMNMFLSPSGTILSDQTLSGLNNIILAVAYTILAIGFVLGLYSMASKHDAVQAQGIVIPLKFFFKIMIIKMLIESVQEIFLSVVSGFAGYVENFSKITTIDHAYSANSVLAGMLDSKHAIKEEIIDNMASTLKLSSIILVLLFALGAIAMLAISLMIGFYILGVMVDCILYYFAAPIAVASISCEQWANTGFTYLKTILSIGLNILLILVAAKISTQLFLNVFNAIENGSGIGNVLFSGLVASPQTFIKVFSSADPAKTMQSLGIGSAFTLSLKVIAGSMLMSLTTLTLFKKSKQVANLATGGAFN</sequence>
<dbReference type="InterPro" id="IPR045798">
    <property type="entry name" value="TrbL_Firmicutes"/>
</dbReference>
<dbReference type="Pfam" id="PF19478">
    <property type="entry name" value="TrbL_2"/>
    <property type="match status" value="1"/>
</dbReference>
<evidence type="ECO:0008006" key="4">
    <source>
        <dbReference type="Google" id="ProtNLM"/>
    </source>
</evidence>
<feature type="transmembrane region" description="Helical" evidence="1">
    <location>
        <begin position="304"/>
        <end position="323"/>
    </location>
</feature>
<protein>
    <recommendedName>
        <fullName evidence="4">Conjugal transfer protein TrbL</fullName>
    </recommendedName>
</protein>
<keyword evidence="3" id="KW-1185">Reference proteome</keyword>
<gene>
    <name evidence="2" type="ORF">ABDJ34_08465</name>
</gene>
<dbReference type="EMBL" id="JBDLBQ010000007">
    <property type="protein sequence ID" value="MFN2102934.1"/>
    <property type="molecule type" value="Genomic_DNA"/>
</dbReference>
<organism evidence="2 3">
    <name type="scientific">Finegoldia dalianensis</name>
    <dbReference type="NCBI Taxonomy" id="3145239"/>
    <lineage>
        <taxon>Bacteria</taxon>
        <taxon>Bacillati</taxon>
        <taxon>Bacillota</taxon>
        <taxon>Tissierellia</taxon>
        <taxon>Tissierellales</taxon>
        <taxon>Peptoniphilaceae</taxon>
        <taxon>Finegoldia</taxon>
    </lineage>
</organism>
<name>A0ABW9KEZ2_9FIRM</name>
<keyword evidence="1" id="KW-1133">Transmembrane helix</keyword>
<evidence type="ECO:0000313" key="2">
    <source>
        <dbReference type="EMBL" id="MFN2102934.1"/>
    </source>
</evidence>
<feature type="transmembrane region" description="Helical" evidence="1">
    <location>
        <begin position="202"/>
        <end position="221"/>
    </location>
</feature>
<reference evidence="2 3" key="1">
    <citation type="journal article" date="2024" name="Anaerobe">
        <title>The identification of Finegoldia dalianensis sp. nov., isolated from the pus of a patient with skin abscess and genomic analysis of the strains belonging to Finegoldia genus.</title>
        <authorList>
            <person name="Li Y."/>
            <person name="Wang Y."/>
            <person name="Xiao D."/>
            <person name="Wang J."/>
            <person name="Jin D."/>
        </authorList>
    </citation>
    <scope>NUCLEOTIDE SEQUENCE [LARGE SCALE GENOMIC DNA]</scope>
    <source>
        <strain evidence="2 3">LY240594</strain>
    </source>
</reference>
<keyword evidence="1" id="KW-0812">Transmembrane</keyword>
<keyword evidence="1" id="KW-0472">Membrane</keyword>
<accession>A0ABW9KEZ2</accession>
<evidence type="ECO:0000256" key="1">
    <source>
        <dbReference type="SAM" id="Phobius"/>
    </source>
</evidence>